<reference evidence="1 2" key="1">
    <citation type="journal article" date="2013" name="Genome Biol.">
        <title>Comparative genomics of the core and accessory genomes of 48 Sinorhizobium strains comprising five genospecies.</title>
        <authorList>
            <person name="Sugawara M."/>
            <person name="Epstein B."/>
            <person name="Badgley B.D."/>
            <person name="Unno T."/>
            <person name="Xu L."/>
            <person name="Reese J."/>
            <person name="Gyaneshwar P."/>
            <person name="Denny R."/>
            <person name="Mudge J."/>
            <person name="Bharti A.K."/>
            <person name="Farmer A.D."/>
            <person name="May G.D."/>
            <person name="Woodward J.E."/>
            <person name="Medigue C."/>
            <person name="Vallenet D."/>
            <person name="Lajus A."/>
            <person name="Rouy Z."/>
            <person name="Martinez-Vaz B."/>
            <person name="Tiffin P."/>
            <person name="Young N.D."/>
            <person name="Sadowsky M.J."/>
        </authorList>
    </citation>
    <scope>NUCLEOTIDE SEQUENCE [LARGE SCALE GENOMIC DNA]</scope>
    <source>
        <strain evidence="1 2">USDA4894</strain>
    </source>
</reference>
<dbReference type="AlphaFoldDB" id="A0A6N7L8F9"/>
<dbReference type="EMBL" id="WITC01000015">
    <property type="protein sequence ID" value="MQX13479.1"/>
    <property type="molecule type" value="Genomic_DNA"/>
</dbReference>
<gene>
    <name evidence="1" type="ORF">GHK62_01555</name>
</gene>
<protein>
    <submittedName>
        <fullName evidence="1">DUF3572 family protein</fullName>
    </submittedName>
</protein>
<sequence>MKSADETAIAILAWLADEPELLSRFLGLTGTDPGSLRAAIGEPGFMGGLVAFLMDHEPTLMAFCEATQTRPEEVVRAHHLLSGASDFEDS</sequence>
<dbReference type="Pfam" id="PF12096">
    <property type="entry name" value="DUF3572"/>
    <property type="match status" value="1"/>
</dbReference>
<organism evidence="1 2">
    <name type="scientific">Sinorhizobium terangae</name>
    <dbReference type="NCBI Taxonomy" id="110322"/>
    <lineage>
        <taxon>Bacteria</taxon>
        <taxon>Pseudomonadati</taxon>
        <taxon>Pseudomonadota</taxon>
        <taxon>Alphaproteobacteria</taxon>
        <taxon>Hyphomicrobiales</taxon>
        <taxon>Rhizobiaceae</taxon>
        <taxon>Sinorhizobium/Ensifer group</taxon>
        <taxon>Sinorhizobium</taxon>
    </lineage>
</organism>
<dbReference type="OrthoDB" id="7356934at2"/>
<evidence type="ECO:0000313" key="2">
    <source>
        <dbReference type="Proteomes" id="UP000439983"/>
    </source>
</evidence>
<dbReference type="RefSeq" id="WP_153436598.1">
    <property type="nucleotide sequence ID" value="NZ_JACIGA010000003.1"/>
</dbReference>
<name>A0A6N7L8F9_SINTE</name>
<evidence type="ECO:0000313" key="1">
    <source>
        <dbReference type="EMBL" id="MQX13479.1"/>
    </source>
</evidence>
<keyword evidence="2" id="KW-1185">Reference proteome</keyword>
<dbReference type="InterPro" id="IPR021955">
    <property type="entry name" value="DUF3572"/>
</dbReference>
<dbReference type="Proteomes" id="UP000439983">
    <property type="component" value="Unassembled WGS sequence"/>
</dbReference>
<comment type="caution">
    <text evidence="1">The sequence shown here is derived from an EMBL/GenBank/DDBJ whole genome shotgun (WGS) entry which is preliminary data.</text>
</comment>
<accession>A0A6N7L8F9</accession>
<proteinExistence type="predicted"/>